<protein>
    <recommendedName>
        <fullName evidence="1">RIN4 pathogenic type III effector avirulence factor Avr cleavage site domain-containing protein</fullName>
    </recommendedName>
</protein>
<accession>A0AAN9JJA4</accession>
<dbReference type="GO" id="GO:0004519">
    <property type="term" value="F:endonuclease activity"/>
    <property type="evidence" value="ECO:0007669"/>
    <property type="project" value="InterPro"/>
</dbReference>
<comment type="caution">
    <text evidence="2">The sequence shown here is derived from an EMBL/GenBank/DDBJ whole genome shotgun (WGS) entry which is preliminary data.</text>
</comment>
<sequence length="397" mass="45018">MERQERNTAIMTVPQFGGWDHTAPGATDYSMVFSQARANKKYRKTQGVLVKANQGQVHHAHVHANEDVVVVITISANIFNIYLRKGAIFPMQILSSSIQIQASRSLGLNSPHSVSSALNRISVWRSRGSLPVLIELAASIIQIHLKDPYFMHDLSNDASLSDEIFATLYCMAIMRSSSFRSKKQLARILKSVLQIYSSFSLEIVLLEYLLKAVTSSEFKENADDVFVGLTTQNVLDDWKLVIRKLCNKEPEILLNLLKEVLAMIETHKDMKYRKDNPRIGISHTKAEFQRSDYLSLFSWLIGILSKVPSAAANMPRRILLELLHKCLLISQFYNKQLMDSAIHLAELMDDRYLLEKVQKLSLIGLSNFDKANDQSFLMTPKSISQFEECILKAAKKL</sequence>
<dbReference type="InterPro" id="IPR007174">
    <property type="entry name" value="Las1"/>
</dbReference>
<proteinExistence type="predicted"/>
<dbReference type="PANTHER" id="PTHR15002">
    <property type="entry name" value="RIBOSOMAL BIOGENESIS PROTEIN LAS1L"/>
    <property type="match status" value="1"/>
</dbReference>
<dbReference type="Pfam" id="PF05627">
    <property type="entry name" value="AvrRpt-cleavage"/>
    <property type="match status" value="1"/>
</dbReference>
<reference evidence="2 3" key="1">
    <citation type="submission" date="2024-01" db="EMBL/GenBank/DDBJ databases">
        <title>The genomes of 5 underutilized Papilionoideae crops provide insights into root nodulation and disease resistance.</title>
        <authorList>
            <person name="Yuan L."/>
        </authorList>
    </citation>
    <scope>NUCLEOTIDE SEQUENCE [LARGE SCALE GENOMIC DNA]</scope>
    <source>
        <strain evidence="2">LY-2023</strain>
        <tissue evidence="2">Leaf</tissue>
    </source>
</reference>
<organism evidence="2 3">
    <name type="scientific">Clitoria ternatea</name>
    <name type="common">Butterfly pea</name>
    <dbReference type="NCBI Taxonomy" id="43366"/>
    <lineage>
        <taxon>Eukaryota</taxon>
        <taxon>Viridiplantae</taxon>
        <taxon>Streptophyta</taxon>
        <taxon>Embryophyta</taxon>
        <taxon>Tracheophyta</taxon>
        <taxon>Spermatophyta</taxon>
        <taxon>Magnoliopsida</taxon>
        <taxon>eudicotyledons</taxon>
        <taxon>Gunneridae</taxon>
        <taxon>Pentapetalae</taxon>
        <taxon>rosids</taxon>
        <taxon>fabids</taxon>
        <taxon>Fabales</taxon>
        <taxon>Fabaceae</taxon>
        <taxon>Papilionoideae</taxon>
        <taxon>50 kb inversion clade</taxon>
        <taxon>NPAAA clade</taxon>
        <taxon>indigoferoid/millettioid clade</taxon>
        <taxon>Phaseoleae</taxon>
        <taxon>Clitoria</taxon>
    </lineage>
</organism>
<dbReference type="PANTHER" id="PTHR15002:SF0">
    <property type="entry name" value="RIBOSOMAL BIOGENESIS PROTEIN LAS1L"/>
    <property type="match status" value="1"/>
</dbReference>
<dbReference type="Pfam" id="PF04031">
    <property type="entry name" value="Las1"/>
    <property type="match status" value="1"/>
</dbReference>
<evidence type="ECO:0000259" key="1">
    <source>
        <dbReference type="Pfam" id="PF05627"/>
    </source>
</evidence>
<feature type="domain" description="RIN4 pathogenic type III effector avirulence factor Avr cleavage site" evidence="1">
    <location>
        <begin position="11"/>
        <end position="41"/>
    </location>
</feature>
<dbReference type="GO" id="GO:0000470">
    <property type="term" value="P:maturation of LSU-rRNA"/>
    <property type="evidence" value="ECO:0007669"/>
    <property type="project" value="TreeGrafter"/>
</dbReference>
<gene>
    <name evidence="2" type="ORF">RJT34_11096</name>
</gene>
<dbReference type="EMBL" id="JAYKXN010000003">
    <property type="protein sequence ID" value="KAK7300255.1"/>
    <property type="molecule type" value="Genomic_DNA"/>
</dbReference>
<evidence type="ECO:0000313" key="2">
    <source>
        <dbReference type="EMBL" id="KAK7300255.1"/>
    </source>
</evidence>
<dbReference type="Proteomes" id="UP001359559">
    <property type="component" value="Unassembled WGS sequence"/>
</dbReference>
<dbReference type="GO" id="GO:0090730">
    <property type="term" value="C:Las1 complex"/>
    <property type="evidence" value="ECO:0007669"/>
    <property type="project" value="InterPro"/>
</dbReference>
<dbReference type="GO" id="GO:0000460">
    <property type="term" value="P:maturation of 5.8S rRNA"/>
    <property type="evidence" value="ECO:0007669"/>
    <property type="project" value="TreeGrafter"/>
</dbReference>
<dbReference type="GO" id="GO:0030687">
    <property type="term" value="C:preribosome, large subunit precursor"/>
    <property type="evidence" value="ECO:0007669"/>
    <property type="project" value="TreeGrafter"/>
</dbReference>
<keyword evidence="3" id="KW-1185">Reference proteome</keyword>
<evidence type="ECO:0000313" key="3">
    <source>
        <dbReference type="Proteomes" id="UP001359559"/>
    </source>
</evidence>
<dbReference type="AlphaFoldDB" id="A0AAN9JJA4"/>
<name>A0AAN9JJA4_CLITE</name>
<dbReference type="InterPro" id="IPR008700">
    <property type="entry name" value="TypeIII_avirulence_cleave"/>
</dbReference>